<sequence>MDTGVVRAYYGEAIAAYDAAAQALDANRVDIAAADFGEGFADRGARIAAALDALHSTTQDFLAARSRTWESVLALADDVEHLDASNAAAFGKVNGL</sequence>
<dbReference type="Proteomes" id="UP001204000">
    <property type="component" value="Unassembled WGS sequence"/>
</dbReference>
<dbReference type="EMBL" id="JAMFTQ010000006">
    <property type="protein sequence ID" value="MCP1387815.1"/>
    <property type="molecule type" value="Genomic_DNA"/>
</dbReference>
<accession>A0ABT1G2A1</accession>
<evidence type="ECO:0000313" key="1">
    <source>
        <dbReference type="EMBL" id="MCP1387815.1"/>
    </source>
</evidence>
<comment type="caution">
    <text evidence="1">The sequence shown here is derived from an EMBL/GenBank/DDBJ whole genome shotgun (WGS) entry which is preliminary data.</text>
</comment>
<gene>
    <name evidence="1" type="ORF">M5J20_06370</name>
</gene>
<protein>
    <recommendedName>
        <fullName evidence="3">ESX-1 secretion-associated protein</fullName>
    </recommendedName>
</protein>
<keyword evidence="2" id="KW-1185">Reference proteome</keyword>
<organism evidence="1 2">
    <name type="scientific">Corynebacterium stercoris</name>
    <dbReference type="NCBI Taxonomy" id="2943490"/>
    <lineage>
        <taxon>Bacteria</taxon>
        <taxon>Bacillati</taxon>
        <taxon>Actinomycetota</taxon>
        <taxon>Actinomycetes</taxon>
        <taxon>Mycobacteriales</taxon>
        <taxon>Corynebacteriaceae</taxon>
        <taxon>Corynebacterium</taxon>
    </lineage>
</organism>
<evidence type="ECO:0008006" key="3">
    <source>
        <dbReference type="Google" id="ProtNLM"/>
    </source>
</evidence>
<dbReference type="RefSeq" id="WP_253577690.1">
    <property type="nucleotide sequence ID" value="NZ_JAMFTQ010000006.1"/>
</dbReference>
<evidence type="ECO:0000313" key="2">
    <source>
        <dbReference type="Proteomes" id="UP001204000"/>
    </source>
</evidence>
<name>A0ABT1G2A1_9CORY</name>
<reference evidence="1" key="1">
    <citation type="submission" date="2022-05" db="EMBL/GenBank/DDBJ databases">
        <title>Corynebacterium sp. TA-R-1 sp. nov., isolated from human feces.</title>
        <authorList>
            <person name="Shamsuzzaman M."/>
            <person name="Dahal R.H."/>
        </authorList>
    </citation>
    <scope>NUCLEOTIDE SEQUENCE</scope>
    <source>
        <strain evidence="1">TA-R-1</strain>
    </source>
</reference>
<proteinExistence type="predicted"/>